<evidence type="ECO:0000313" key="3">
    <source>
        <dbReference type="EMBL" id="TQM64731.1"/>
    </source>
</evidence>
<dbReference type="PROSITE" id="PS01227">
    <property type="entry name" value="UPF0012"/>
    <property type="match status" value="1"/>
</dbReference>
<dbReference type="Proteomes" id="UP000316747">
    <property type="component" value="Unassembled WGS sequence"/>
</dbReference>
<reference evidence="3 4" key="1">
    <citation type="submission" date="2019-06" db="EMBL/GenBank/DDBJ databases">
        <title>Genome sequencing of plant associated microbes to promote plant fitness in Sorghum bicolor and Oryza sativa.</title>
        <authorList>
            <person name="Coleman-Derr D."/>
        </authorList>
    </citation>
    <scope>NUCLEOTIDE SEQUENCE [LARGE SCALE GENOMIC DNA]</scope>
    <source>
        <strain evidence="3 4">KV-663</strain>
    </source>
</reference>
<comment type="similarity">
    <text evidence="1">Belongs to the carbon-nitrogen hydrolase superfamily. NIT1/NIT2 family.</text>
</comment>
<proteinExistence type="inferred from homology"/>
<dbReference type="CDD" id="cd07583">
    <property type="entry name" value="nitrilase_5"/>
    <property type="match status" value="1"/>
</dbReference>
<dbReference type="InterPro" id="IPR001110">
    <property type="entry name" value="UPF0012_CS"/>
</dbReference>
<dbReference type="InterPro" id="IPR036526">
    <property type="entry name" value="C-N_Hydrolase_sf"/>
</dbReference>
<dbReference type="SUPFAM" id="SSF56317">
    <property type="entry name" value="Carbon-nitrogen hydrolase"/>
    <property type="match status" value="1"/>
</dbReference>
<keyword evidence="3" id="KW-0378">Hydrolase</keyword>
<organism evidence="3 4">
    <name type="scientific">Humibacillus xanthopallidus</name>
    <dbReference type="NCBI Taxonomy" id="412689"/>
    <lineage>
        <taxon>Bacteria</taxon>
        <taxon>Bacillati</taxon>
        <taxon>Actinomycetota</taxon>
        <taxon>Actinomycetes</taxon>
        <taxon>Micrococcales</taxon>
        <taxon>Intrasporangiaceae</taxon>
        <taxon>Humibacillus</taxon>
    </lineage>
</organism>
<keyword evidence="4" id="KW-1185">Reference proteome</keyword>
<dbReference type="Pfam" id="PF00795">
    <property type="entry name" value="CN_hydrolase"/>
    <property type="match status" value="1"/>
</dbReference>
<dbReference type="PANTHER" id="PTHR23088">
    <property type="entry name" value="NITRILASE-RELATED"/>
    <property type="match status" value="1"/>
</dbReference>
<evidence type="ECO:0000313" key="4">
    <source>
        <dbReference type="Proteomes" id="UP000316747"/>
    </source>
</evidence>
<sequence length="268" mass="28587">MKVALIQLAYGDDESVADRTRRAADLVRAQSGHDLVVLPELWAPGGFDYRRWDERAEPVDGPVASALAAAARDAGVTLHAGSIIESGEPLEPGDKGLWNTSLVFSPAGELVATYRKIHRFGFGEGEPLLIDAGADLAVLDVPVAGGAPVTVGLSTCYDLRFPELYRRLVDAGAEVLVVPAAWPMARIEHWSLLGRARAIEDQCVVLQCNTAGTHARHEMGGHSQVVDATGKVLAAAGADEQVLSIDIDTAAIATWRKTFPVLADRRLP</sequence>
<dbReference type="OrthoDB" id="9811121at2"/>
<protein>
    <submittedName>
        <fullName evidence="3">Putative amidohydrolase</fullName>
    </submittedName>
</protein>
<dbReference type="EMBL" id="VFPM01000001">
    <property type="protein sequence ID" value="TQM64731.1"/>
    <property type="molecule type" value="Genomic_DNA"/>
</dbReference>
<dbReference type="RefSeq" id="WP_141842331.1">
    <property type="nucleotide sequence ID" value="NZ_VFPM01000001.1"/>
</dbReference>
<dbReference type="InterPro" id="IPR003010">
    <property type="entry name" value="C-N_Hydrolase"/>
</dbReference>
<comment type="caution">
    <text evidence="3">The sequence shown here is derived from an EMBL/GenBank/DDBJ whole genome shotgun (WGS) entry which is preliminary data.</text>
</comment>
<dbReference type="PANTHER" id="PTHR23088:SF27">
    <property type="entry name" value="DEAMINATED GLUTATHIONE AMIDASE"/>
    <property type="match status" value="1"/>
</dbReference>
<name>A0A543I2G4_9MICO</name>
<evidence type="ECO:0000256" key="1">
    <source>
        <dbReference type="ARBA" id="ARBA00010613"/>
    </source>
</evidence>
<dbReference type="GO" id="GO:0016787">
    <property type="term" value="F:hydrolase activity"/>
    <property type="evidence" value="ECO:0007669"/>
    <property type="project" value="UniProtKB-KW"/>
</dbReference>
<dbReference type="PROSITE" id="PS50263">
    <property type="entry name" value="CN_HYDROLASE"/>
    <property type="match status" value="1"/>
</dbReference>
<evidence type="ECO:0000259" key="2">
    <source>
        <dbReference type="PROSITE" id="PS50263"/>
    </source>
</evidence>
<gene>
    <name evidence="3" type="ORF">FBY41_1110</name>
</gene>
<feature type="domain" description="CN hydrolase" evidence="2">
    <location>
        <begin position="1"/>
        <end position="249"/>
    </location>
</feature>
<accession>A0A543I2G4</accession>
<dbReference type="Gene3D" id="3.60.110.10">
    <property type="entry name" value="Carbon-nitrogen hydrolase"/>
    <property type="match status" value="1"/>
</dbReference>
<dbReference type="AlphaFoldDB" id="A0A543I2G4"/>